<dbReference type="InterPro" id="IPR005053">
    <property type="entry name" value="MobA_MobL"/>
</dbReference>
<evidence type="ECO:0000256" key="2">
    <source>
        <dbReference type="ARBA" id="ARBA00022971"/>
    </source>
</evidence>
<feature type="region of interest" description="Disordered" evidence="3">
    <location>
        <begin position="140"/>
        <end position="161"/>
    </location>
</feature>
<feature type="domain" description="MobA/MobL protein" evidence="4">
    <location>
        <begin position="21"/>
        <end position="215"/>
    </location>
</feature>
<organism evidence="5 6">
    <name type="scientific">Marilutibacter aestuarii</name>
    <dbReference type="NCBI Taxonomy" id="1706195"/>
    <lineage>
        <taxon>Bacteria</taxon>
        <taxon>Pseudomonadati</taxon>
        <taxon>Pseudomonadota</taxon>
        <taxon>Gammaproteobacteria</taxon>
        <taxon>Lysobacterales</taxon>
        <taxon>Lysobacteraceae</taxon>
        <taxon>Marilutibacter</taxon>
    </lineage>
</organism>
<evidence type="ECO:0000256" key="3">
    <source>
        <dbReference type="SAM" id="MobiDB-lite"/>
    </source>
</evidence>
<dbReference type="AlphaFoldDB" id="A0A508A0B8"/>
<evidence type="ECO:0000256" key="1">
    <source>
        <dbReference type="ARBA" id="ARBA00010873"/>
    </source>
</evidence>
<reference evidence="5 6" key="1">
    <citation type="submission" date="2019-06" db="EMBL/GenBank/DDBJ databases">
        <title>Lysobacter alkalisoli sp. nov. isolated from saline soil.</title>
        <authorList>
            <person name="Sun J.-Q."/>
            <person name="Xu L."/>
        </authorList>
    </citation>
    <scope>NUCLEOTIDE SEQUENCE [LARGE SCALE GENOMIC DNA]</scope>
    <source>
        <strain evidence="5 6">JCM 31130</strain>
    </source>
</reference>
<keyword evidence="6" id="KW-1185">Reference proteome</keyword>
<name>A0A508A0B8_9GAMM</name>
<evidence type="ECO:0000259" key="4">
    <source>
        <dbReference type="Pfam" id="PF03389"/>
    </source>
</evidence>
<dbReference type="Proteomes" id="UP000318212">
    <property type="component" value="Unassembled WGS sequence"/>
</dbReference>
<protein>
    <submittedName>
        <fullName evidence="5">Plasmid mobilization protein</fullName>
    </submittedName>
</protein>
<comment type="caution">
    <text evidence="5">The sequence shown here is derived from an EMBL/GenBank/DDBJ whole genome shotgun (WGS) entry which is preliminary data.</text>
</comment>
<evidence type="ECO:0000313" key="5">
    <source>
        <dbReference type="EMBL" id="TQD39262.1"/>
    </source>
</evidence>
<dbReference type="EMBL" id="VICE01000149">
    <property type="protein sequence ID" value="TQD39262.1"/>
    <property type="molecule type" value="Genomic_DNA"/>
</dbReference>
<feature type="compositionally biased region" description="Basic and acidic residues" evidence="3">
    <location>
        <begin position="200"/>
        <end position="212"/>
    </location>
</feature>
<dbReference type="Pfam" id="PF03389">
    <property type="entry name" value="MobA_MobL"/>
    <property type="match status" value="1"/>
</dbReference>
<sequence>MATFHFEIKSGRKGTAGDHANYIARKGFHGKREDLMYAEHGNLPAWAAGDPSTFWRAADKYERKNGAVYREAIIALPSELTDEENVKLTRALVRQLTQGKPHQAAVHGPTSSLEGAANPHVHLMMCDRVDDGVDRPPERFFSRYNRSSPAEGGRRKVSGGRNRMELRNEVIATRKLVAETINHHLELNGHSARVDHRTLREQGVDRRPERHLGPARIGSMSTEEKTQYIKLRSQLRCSAR</sequence>
<accession>A0A508A0B8</accession>
<feature type="region of interest" description="Disordered" evidence="3">
    <location>
        <begin position="200"/>
        <end position="225"/>
    </location>
</feature>
<keyword evidence="2" id="KW-0184">Conjugation</keyword>
<dbReference type="RefSeq" id="WP_141519721.1">
    <property type="nucleotide sequence ID" value="NZ_VICE01000149.1"/>
</dbReference>
<dbReference type="OrthoDB" id="1634048at2"/>
<comment type="similarity">
    <text evidence="1">Belongs to the MobA/MobL family.</text>
</comment>
<evidence type="ECO:0000313" key="6">
    <source>
        <dbReference type="Proteomes" id="UP000318212"/>
    </source>
</evidence>
<proteinExistence type="inferred from homology"/>
<dbReference type="Gene3D" id="3.30.930.30">
    <property type="match status" value="1"/>
</dbReference>
<gene>
    <name evidence="5" type="ORF">FKV25_15565</name>
</gene>